<evidence type="ECO:0000256" key="1">
    <source>
        <dbReference type="SAM" id="SignalP"/>
    </source>
</evidence>
<feature type="domain" description="DUF6089" evidence="2">
    <location>
        <begin position="14"/>
        <end position="237"/>
    </location>
</feature>
<dbReference type="EMBL" id="BBLG01000001">
    <property type="protein sequence ID" value="GAK74492.1"/>
    <property type="molecule type" value="Genomic_DNA"/>
</dbReference>
<dbReference type="SUPFAM" id="SSF56925">
    <property type="entry name" value="OMPA-like"/>
    <property type="match status" value="1"/>
</dbReference>
<gene>
    <name evidence="3" type="ORF">JCM19296_70</name>
</gene>
<organism evidence="3 4">
    <name type="scientific">Nonlabens ulvanivorans</name>
    <name type="common">Persicivirga ulvanivorans</name>
    <dbReference type="NCBI Taxonomy" id="906888"/>
    <lineage>
        <taxon>Bacteria</taxon>
        <taxon>Pseudomonadati</taxon>
        <taxon>Bacteroidota</taxon>
        <taxon>Flavobacteriia</taxon>
        <taxon>Flavobacteriales</taxon>
        <taxon>Flavobacteriaceae</taxon>
        <taxon>Nonlabens</taxon>
    </lineage>
</organism>
<evidence type="ECO:0000313" key="4">
    <source>
        <dbReference type="Proteomes" id="UP000028980"/>
    </source>
</evidence>
<name>A0A081D6E6_NONUL</name>
<reference evidence="3 4" key="1">
    <citation type="journal article" date="2014" name="Genome Announc.">
        <title>Draft Genome Sequences of Marine Flavobacterium Nonlabens Strains NR17, NR24, NR27, NR32, NR33, and Ara13.</title>
        <authorList>
            <person name="Nakanishi M."/>
            <person name="Meirelles P."/>
            <person name="Suzuki R."/>
            <person name="Takatani N."/>
            <person name="Mino S."/>
            <person name="Suda W."/>
            <person name="Oshima K."/>
            <person name="Hattori M."/>
            <person name="Ohkuma M."/>
            <person name="Hosokawa M."/>
            <person name="Miyashita K."/>
            <person name="Thompson F.L."/>
            <person name="Niwa A."/>
            <person name="Sawabe T."/>
            <person name="Sawabe T."/>
        </authorList>
    </citation>
    <scope>NUCLEOTIDE SEQUENCE [LARGE SCALE GENOMIC DNA]</scope>
    <source>
        <strain evidence="4">JCM19296</strain>
    </source>
</reference>
<dbReference type="InterPro" id="IPR045743">
    <property type="entry name" value="DUF6089"/>
</dbReference>
<accession>A0A081D6E6</accession>
<feature type="chain" id="PRO_5001756442" description="DUF6089 domain-containing protein" evidence="1">
    <location>
        <begin position="31"/>
        <end position="238"/>
    </location>
</feature>
<dbReference type="Pfam" id="PF19573">
    <property type="entry name" value="DUF6089"/>
    <property type="match status" value="1"/>
</dbReference>
<dbReference type="AlphaFoldDB" id="A0A081D6E6"/>
<feature type="signal peptide" evidence="1">
    <location>
        <begin position="1"/>
        <end position="30"/>
    </location>
</feature>
<dbReference type="Proteomes" id="UP000028980">
    <property type="component" value="Unassembled WGS sequence"/>
</dbReference>
<sequence length="238" mass="27087">MRIVIFARFKISMRLLLLVSFLFCFAFAKAQTYEVGLFAGGSNIIGDVGSTQFIDPVDLTVGGLFKWNRSDRHSFRASVIFSNMVGDDNDSDDVSRDLRGYKYNYNLIEASVGIEYNFWEWELYTGKPQIVPYIYTGITGFQYEAFRLDQVSNQLVEEDTDRGLAIPFILGVKYNIAPKLVLGLEAGVRYTFTDNLDGSNNEDFENVSFGNINNNDWYVFSGVTLTYAFGRKPCYCNF</sequence>
<dbReference type="InterPro" id="IPR011250">
    <property type="entry name" value="OMP/PagP_B-barrel"/>
</dbReference>
<proteinExistence type="predicted"/>
<keyword evidence="1" id="KW-0732">Signal</keyword>
<evidence type="ECO:0000259" key="2">
    <source>
        <dbReference type="Pfam" id="PF19573"/>
    </source>
</evidence>
<evidence type="ECO:0000313" key="3">
    <source>
        <dbReference type="EMBL" id="GAK74492.1"/>
    </source>
</evidence>
<protein>
    <recommendedName>
        <fullName evidence="2">DUF6089 domain-containing protein</fullName>
    </recommendedName>
</protein>
<comment type="caution">
    <text evidence="3">The sequence shown here is derived from an EMBL/GenBank/DDBJ whole genome shotgun (WGS) entry which is preliminary data.</text>
</comment>
<dbReference type="Gene3D" id="2.40.160.20">
    <property type="match status" value="1"/>
</dbReference>